<dbReference type="OrthoDB" id="1676877at2"/>
<gene>
    <name evidence="2" type="ORF">FMM08_05625</name>
</gene>
<organism evidence="2 3">
    <name type="scientific">Quadrisphaera setariae</name>
    <dbReference type="NCBI Taxonomy" id="2593304"/>
    <lineage>
        <taxon>Bacteria</taxon>
        <taxon>Bacillati</taxon>
        <taxon>Actinomycetota</taxon>
        <taxon>Actinomycetes</taxon>
        <taxon>Kineosporiales</taxon>
        <taxon>Kineosporiaceae</taxon>
        <taxon>Quadrisphaera</taxon>
    </lineage>
</organism>
<proteinExistence type="predicted"/>
<dbReference type="RefSeq" id="WP_147925398.1">
    <property type="nucleotide sequence ID" value="NZ_VKAC01000003.1"/>
</dbReference>
<protein>
    <recommendedName>
        <fullName evidence="4">Glycosyl transferase family 2</fullName>
    </recommendedName>
</protein>
<name>A0A5C8ZGN9_9ACTN</name>
<evidence type="ECO:0000313" key="2">
    <source>
        <dbReference type="EMBL" id="TXR56977.1"/>
    </source>
</evidence>
<evidence type="ECO:0000256" key="1">
    <source>
        <dbReference type="SAM" id="MobiDB-lite"/>
    </source>
</evidence>
<dbReference type="EMBL" id="VKAC01000003">
    <property type="protein sequence ID" value="TXR56977.1"/>
    <property type="molecule type" value="Genomic_DNA"/>
</dbReference>
<dbReference type="Proteomes" id="UP000321234">
    <property type="component" value="Unassembled WGS sequence"/>
</dbReference>
<evidence type="ECO:0008006" key="4">
    <source>
        <dbReference type="Google" id="ProtNLM"/>
    </source>
</evidence>
<reference evidence="2 3" key="1">
    <citation type="submission" date="2019-07" db="EMBL/GenBank/DDBJ databases">
        <title>Quadrisphaera sp. strain DD2A genome sequencing and assembly.</title>
        <authorList>
            <person name="Kim I."/>
        </authorList>
    </citation>
    <scope>NUCLEOTIDE SEQUENCE [LARGE SCALE GENOMIC DNA]</scope>
    <source>
        <strain evidence="2 3">DD2A</strain>
    </source>
</reference>
<feature type="compositionally biased region" description="Low complexity" evidence="1">
    <location>
        <begin position="314"/>
        <end position="333"/>
    </location>
</feature>
<accession>A0A5C8ZGN9</accession>
<evidence type="ECO:0000313" key="3">
    <source>
        <dbReference type="Proteomes" id="UP000321234"/>
    </source>
</evidence>
<keyword evidence="3" id="KW-1185">Reference proteome</keyword>
<feature type="region of interest" description="Disordered" evidence="1">
    <location>
        <begin position="300"/>
        <end position="333"/>
    </location>
</feature>
<dbReference type="AlphaFoldDB" id="A0A5C8ZGN9"/>
<sequence length="333" mass="36873">MTLRVVYRSYGGDNHKDRPRGYSKLLCLQSFVRALEGVDVDVVFLNDGPVPVELLELMRGAGRVEQLVGSGMRASYWGALQLATRRPGWHDDDVVWFSEDDYLYRPDALRALARAAQDPATASADYFALYGSTPGRSVLRPEESELPDPRGWQAGEPRVVGEQEWRRLRSTASTFGGRVRALRQDLGIFRLCMWPHKTMLRDHDTCLVLQGSSPYTASDLLRPVVQPVLGGGRGLSGAVRHAVLLPFLAATALRSLRRPSRRRTFLAAAPNLATHMEDGRLAPGTDWARVAEEVRSWAAQPPVLDLDDERERSSSTATGMSETTTTTAMIGSR</sequence>
<comment type="caution">
    <text evidence="2">The sequence shown here is derived from an EMBL/GenBank/DDBJ whole genome shotgun (WGS) entry which is preliminary data.</text>
</comment>